<gene>
    <name evidence="4" type="ORF">SARC_16778</name>
</gene>
<organism evidence="4 5">
    <name type="scientific">Sphaeroforma arctica JP610</name>
    <dbReference type="NCBI Taxonomy" id="667725"/>
    <lineage>
        <taxon>Eukaryota</taxon>
        <taxon>Ichthyosporea</taxon>
        <taxon>Ichthyophonida</taxon>
        <taxon>Sphaeroforma</taxon>
    </lineage>
</organism>
<evidence type="ECO:0000313" key="4">
    <source>
        <dbReference type="EMBL" id="KNC70691.1"/>
    </source>
</evidence>
<sequence length="109" mass="12141">MSFIYDIGVAAITGVGIYTALSAVNLVYVYFIRQGNDLKKYGKWAVITGATDGIGKAYAFELAKKGLDIVLVSRTQSKLEEVRREIMTIHDVEVKVRLLQYSLYGPGYQ</sequence>
<evidence type="ECO:0000256" key="3">
    <source>
        <dbReference type="SAM" id="Phobius"/>
    </source>
</evidence>
<feature type="transmembrane region" description="Helical" evidence="3">
    <location>
        <begin position="6"/>
        <end position="31"/>
    </location>
</feature>
<name>A0A0L0F248_9EUKA</name>
<keyword evidence="3" id="KW-1133">Transmembrane helix</keyword>
<dbReference type="PANTHER" id="PTHR43899:SF13">
    <property type="entry name" value="RH59310P"/>
    <property type="match status" value="1"/>
</dbReference>
<comment type="similarity">
    <text evidence="1">Belongs to the short-chain dehydrogenases/reductases (SDR) family.</text>
</comment>
<dbReference type="AlphaFoldDB" id="A0A0L0F248"/>
<dbReference type="Pfam" id="PF00106">
    <property type="entry name" value="adh_short"/>
    <property type="match status" value="1"/>
</dbReference>
<dbReference type="EMBL" id="KQ250460">
    <property type="protein sequence ID" value="KNC70691.1"/>
    <property type="molecule type" value="Genomic_DNA"/>
</dbReference>
<dbReference type="PANTHER" id="PTHR43899">
    <property type="entry name" value="RH59310P"/>
    <property type="match status" value="1"/>
</dbReference>
<dbReference type="OrthoDB" id="5545019at2759"/>
<dbReference type="RefSeq" id="XP_014144593.1">
    <property type="nucleotide sequence ID" value="XM_014289118.1"/>
</dbReference>
<dbReference type="Proteomes" id="UP000054560">
    <property type="component" value="Unassembled WGS sequence"/>
</dbReference>
<dbReference type="GO" id="GO:0016491">
    <property type="term" value="F:oxidoreductase activity"/>
    <property type="evidence" value="ECO:0007669"/>
    <property type="project" value="UniProtKB-KW"/>
</dbReference>
<evidence type="ECO:0000256" key="2">
    <source>
        <dbReference type="ARBA" id="ARBA00023002"/>
    </source>
</evidence>
<dbReference type="eggNOG" id="KOG1014">
    <property type="taxonomic scope" value="Eukaryota"/>
</dbReference>
<proteinExistence type="inferred from homology"/>
<dbReference type="InterPro" id="IPR002347">
    <property type="entry name" value="SDR_fam"/>
</dbReference>
<dbReference type="InterPro" id="IPR051019">
    <property type="entry name" value="VLCFA-Steroid_DH"/>
</dbReference>
<accession>A0A0L0F248</accession>
<keyword evidence="5" id="KW-1185">Reference proteome</keyword>
<dbReference type="SUPFAM" id="SSF51735">
    <property type="entry name" value="NAD(P)-binding Rossmann-fold domains"/>
    <property type="match status" value="1"/>
</dbReference>
<dbReference type="STRING" id="667725.A0A0L0F248"/>
<protein>
    <submittedName>
        <fullName evidence="4">Uncharacterized protein</fullName>
    </submittedName>
</protein>
<dbReference type="InterPro" id="IPR036291">
    <property type="entry name" value="NAD(P)-bd_dom_sf"/>
</dbReference>
<keyword evidence="2" id="KW-0560">Oxidoreductase</keyword>
<dbReference type="GeneID" id="25917282"/>
<keyword evidence="3" id="KW-0472">Membrane</keyword>
<dbReference type="Gene3D" id="3.40.50.720">
    <property type="entry name" value="NAD(P)-binding Rossmann-like Domain"/>
    <property type="match status" value="1"/>
</dbReference>
<keyword evidence="3" id="KW-0812">Transmembrane</keyword>
<reference evidence="4 5" key="1">
    <citation type="submission" date="2011-02" db="EMBL/GenBank/DDBJ databases">
        <title>The Genome Sequence of Sphaeroforma arctica JP610.</title>
        <authorList>
            <consortium name="The Broad Institute Genome Sequencing Platform"/>
            <person name="Russ C."/>
            <person name="Cuomo C."/>
            <person name="Young S.K."/>
            <person name="Zeng Q."/>
            <person name="Gargeya S."/>
            <person name="Alvarado L."/>
            <person name="Berlin A."/>
            <person name="Chapman S.B."/>
            <person name="Chen Z."/>
            <person name="Freedman E."/>
            <person name="Gellesch M."/>
            <person name="Goldberg J."/>
            <person name="Griggs A."/>
            <person name="Gujja S."/>
            <person name="Heilman E."/>
            <person name="Heiman D."/>
            <person name="Howarth C."/>
            <person name="Mehta T."/>
            <person name="Neiman D."/>
            <person name="Pearson M."/>
            <person name="Roberts A."/>
            <person name="Saif S."/>
            <person name="Shea T."/>
            <person name="Shenoy N."/>
            <person name="Sisk P."/>
            <person name="Stolte C."/>
            <person name="Sykes S."/>
            <person name="White J."/>
            <person name="Yandava C."/>
            <person name="Burger G."/>
            <person name="Gray M.W."/>
            <person name="Holland P.W.H."/>
            <person name="King N."/>
            <person name="Lang F.B.F."/>
            <person name="Roger A.J."/>
            <person name="Ruiz-Trillo I."/>
            <person name="Haas B."/>
            <person name="Nusbaum C."/>
            <person name="Birren B."/>
        </authorList>
    </citation>
    <scope>NUCLEOTIDE SEQUENCE [LARGE SCALE GENOMIC DNA]</scope>
    <source>
        <strain evidence="4 5">JP610</strain>
    </source>
</reference>
<evidence type="ECO:0000313" key="5">
    <source>
        <dbReference type="Proteomes" id="UP000054560"/>
    </source>
</evidence>
<evidence type="ECO:0000256" key="1">
    <source>
        <dbReference type="ARBA" id="ARBA00006484"/>
    </source>
</evidence>